<name>A0A4Q1BZE1_9BACT</name>
<dbReference type="AlphaFoldDB" id="A0A4Q1BZE1"/>
<organism evidence="1 2">
    <name type="scientific">Aquirufa rosea</name>
    <dbReference type="NCBI Taxonomy" id="2509241"/>
    <lineage>
        <taxon>Bacteria</taxon>
        <taxon>Pseudomonadati</taxon>
        <taxon>Bacteroidota</taxon>
        <taxon>Cytophagia</taxon>
        <taxon>Cytophagales</taxon>
        <taxon>Flectobacillaceae</taxon>
        <taxon>Aquirufa</taxon>
    </lineage>
</organism>
<reference evidence="1 2" key="1">
    <citation type="submission" date="2019-01" db="EMBL/GenBank/DDBJ databases">
        <title>Cytophagaceae bacterium strain CAR-16.</title>
        <authorList>
            <person name="Chen W.-M."/>
        </authorList>
    </citation>
    <scope>NUCLEOTIDE SEQUENCE [LARGE SCALE GENOMIC DNA]</scope>
    <source>
        <strain evidence="1 2">CAR-16</strain>
    </source>
</reference>
<proteinExistence type="predicted"/>
<dbReference type="RefSeq" id="WP_129027256.1">
    <property type="nucleotide sequence ID" value="NZ_SDHY01000004.1"/>
</dbReference>
<comment type="caution">
    <text evidence="1">The sequence shown here is derived from an EMBL/GenBank/DDBJ whole genome shotgun (WGS) entry which is preliminary data.</text>
</comment>
<sequence>MESLERQVQVLEKNMALAHITNPLISEGSVGWHIEHCLMVMITIISALKKSDPSTYHWMFNARRAWVFLTQRVPRGRVKAPSFVQPQGEINLDEIRAKIAKVYQSLEEANALPPNTHFRHFIFGVLDLKDSLYFLRIHTHHHLKIIQDLIDDNFKTRN</sequence>
<accession>A0A4Q1BZE1</accession>
<evidence type="ECO:0008006" key="3">
    <source>
        <dbReference type="Google" id="ProtNLM"/>
    </source>
</evidence>
<dbReference type="OrthoDB" id="981199at2"/>
<keyword evidence="2" id="KW-1185">Reference proteome</keyword>
<dbReference type="SUPFAM" id="SSF109854">
    <property type="entry name" value="DinB/YfiT-like putative metalloenzymes"/>
    <property type="match status" value="1"/>
</dbReference>
<protein>
    <recommendedName>
        <fullName evidence="3">DUF1569 domain-containing protein</fullName>
    </recommendedName>
</protein>
<dbReference type="EMBL" id="SDHY01000004">
    <property type="protein sequence ID" value="RXK48932.1"/>
    <property type="molecule type" value="Genomic_DNA"/>
</dbReference>
<dbReference type="InterPro" id="IPR034660">
    <property type="entry name" value="DinB/YfiT-like"/>
</dbReference>
<dbReference type="Gene3D" id="1.20.120.450">
    <property type="entry name" value="dinb family like domain"/>
    <property type="match status" value="1"/>
</dbReference>
<gene>
    <name evidence="1" type="ORF">ESB04_08245</name>
</gene>
<evidence type="ECO:0000313" key="2">
    <source>
        <dbReference type="Proteomes" id="UP000289455"/>
    </source>
</evidence>
<evidence type="ECO:0000313" key="1">
    <source>
        <dbReference type="EMBL" id="RXK48932.1"/>
    </source>
</evidence>
<dbReference type="Proteomes" id="UP000289455">
    <property type="component" value="Unassembled WGS sequence"/>
</dbReference>